<keyword evidence="11" id="KW-1185">Reference proteome</keyword>
<organism evidence="10 11">
    <name type="scientific">Neptunomonas qingdaonensis</name>
    <dbReference type="NCBI Taxonomy" id="1045558"/>
    <lineage>
        <taxon>Bacteria</taxon>
        <taxon>Pseudomonadati</taxon>
        <taxon>Pseudomonadota</taxon>
        <taxon>Gammaproteobacteria</taxon>
        <taxon>Oceanospirillales</taxon>
        <taxon>Oceanospirillaceae</taxon>
        <taxon>Neptunomonas</taxon>
    </lineage>
</organism>
<dbReference type="GO" id="GO:0008381">
    <property type="term" value="F:mechanosensitive monoatomic ion channel activity"/>
    <property type="evidence" value="ECO:0007669"/>
    <property type="project" value="InterPro"/>
</dbReference>
<dbReference type="InterPro" id="IPR049278">
    <property type="entry name" value="MS_channel_C"/>
</dbReference>
<evidence type="ECO:0000256" key="4">
    <source>
        <dbReference type="ARBA" id="ARBA00022692"/>
    </source>
</evidence>
<dbReference type="OrthoDB" id="9793781at2"/>
<feature type="transmembrane region" description="Helical" evidence="7">
    <location>
        <begin position="187"/>
        <end position="208"/>
    </location>
</feature>
<evidence type="ECO:0000256" key="6">
    <source>
        <dbReference type="ARBA" id="ARBA00023136"/>
    </source>
</evidence>
<dbReference type="PANTHER" id="PTHR30221">
    <property type="entry name" value="SMALL-CONDUCTANCE MECHANOSENSITIVE CHANNEL"/>
    <property type="match status" value="1"/>
</dbReference>
<evidence type="ECO:0000313" key="11">
    <source>
        <dbReference type="Proteomes" id="UP000198623"/>
    </source>
</evidence>
<sequence>MSNSLLRSFGRLFLVFFLLCGGPLLVSADTAKTEGLNSEAVSQPATFENTERVIGVDKPIKDAQIQSRIQGILTTAEKYTDLTVESRQGLVFLGGQALDEHFVGWATDIAKNTEGVVAVINNISMVKKSVLDLAPLRGELIRLWYSALKVFPMVVIGLVVLIICFMLARPLTSILMKPFSGENKSQLVQVVLSRAIMLFIMLFGFYFFLNIAGLTQVAVAIISGTGVIGLVVGFAFKDIAENFIASLLLSVQRPFRMGDVIEVSNHKGVVQKMTARATTLIDFDGNHIQIPNATIYTNVIKNWTANPFSRGSFVLGIGYDASIRQSQALAMQLLSQHEAVMTDPEPQVMVESLGSATINLRIYYWVDQRKHSGAKVGSTMMRLIMRELERNGISMPDDSREIIFPKGVPVVMHEKAAATTELTATRHSEAAGASVNPSGIVPGVVSDRAQIEADLEISEHEDLSSDTDEIRQQAAAAREPEQGRNIL</sequence>
<dbReference type="PANTHER" id="PTHR30221:SF1">
    <property type="entry name" value="SMALL-CONDUCTANCE MECHANOSENSITIVE CHANNEL"/>
    <property type="match status" value="1"/>
</dbReference>
<proteinExistence type="inferred from homology"/>
<dbReference type="InterPro" id="IPR010920">
    <property type="entry name" value="LSM_dom_sf"/>
</dbReference>
<comment type="function">
    <text evidence="7">Mechanosensitive channel that participates in the regulation of osmotic pressure changes within the cell, opening in response to stretch forces in the membrane lipid bilayer, without the need for other proteins. Contributes to normal resistance to hypoosmotic shock. Forms an ion channel of 1.0 nanosiemens conductance with a slight preference for anions.</text>
</comment>
<dbReference type="EMBL" id="FOOU01000003">
    <property type="protein sequence ID" value="SFG06613.1"/>
    <property type="molecule type" value="Genomic_DNA"/>
</dbReference>
<comment type="subunit">
    <text evidence="7">Homoheptamer.</text>
</comment>
<dbReference type="Gene3D" id="2.30.30.60">
    <property type="match status" value="1"/>
</dbReference>
<evidence type="ECO:0000313" key="10">
    <source>
        <dbReference type="EMBL" id="SFG06613.1"/>
    </source>
</evidence>
<keyword evidence="5 7" id="KW-1133">Transmembrane helix</keyword>
<keyword evidence="3" id="KW-1003">Cell membrane</keyword>
<dbReference type="Gene3D" id="1.10.287.1260">
    <property type="match status" value="1"/>
</dbReference>
<keyword evidence="7" id="KW-0997">Cell inner membrane</keyword>
<dbReference type="Pfam" id="PF21082">
    <property type="entry name" value="MS_channel_3rd"/>
    <property type="match status" value="1"/>
</dbReference>
<dbReference type="GO" id="GO:0005886">
    <property type="term" value="C:plasma membrane"/>
    <property type="evidence" value="ECO:0007669"/>
    <property type="project" value="UniProtKB-SubCell"/>
</dbReference>
<dbReference type="Gene3D" id="3.30.70.100">
    <property type="match status" value="1"/>
</dbReference>
<evidence type="ECO:0000256" key="5">
    <source>
        <dbReference type="ARBA" id="ARBA00022989"/>
    </source>
</evidence>
<dbReference type="InterPro" id="IPR011014">
    <property type="entry name" value="MscS_channel_TM-2"/>
</dbReference>
<evidence type="ECO:0000256" key="7">
    <source>
        <dbReference type="RuleBase" id="RU369025"/>
    </source>
</evidence>
<dbReference type="SUPFAM" id="SSF82861">
    <property type="entry name" value="Mechanosensitive channel protein MscS (YggB), transmembrane region"/>
    <property type="match status" value="1"/>
</dbReference>
<keyword evidence="6 7" id="KW-0472">Membrane</keyword>
<reference evidence="11" key="1">
    <citation type="submission" date="2016-10" db="EMBL/GenBank/DDBJ databases">
        <authorList>
            <person name="Varghese N."/>
            <person name="Submissions S."/>
        </authorList>
    </citation>
    <scope>NUCLEOTIDE SEQUENCE [LARGE SCALE GENOMIC DNA]</scope>
    <source>
        <strain evidence="11">CGMCC 1.10971</strain>
    </source>
</reference>
<protein>
    <recommendedName>
        <fullName evidence="7">Small-conductance mechanosensitive channel</fullName>
    </recommendedName>
</protein>
<gene>
    <name evidence="10" type="ORF">SAMN05216175_10384</name>
</gene>
<keyword evidence="7" id="KW-0813">Transport</keyword>
<dbReference type="InterPro" id="IPR006685">
    <property type="entry name" value="MscS_channel_2nd"/>
</dbReference>
<dbReference type="RefSeq" id="WP_090725502.1">
    <property type="nucleotide sequence ID" value="NZ_FOOU01000003.1"/>
</dbReference>
<dbReference type="InterPro" id="IPR007055">
    <property type="entry name" value="BON_dom"/>
</dbReference>
<keyword evidence="4 7" id="KW-0812">Transmembrane</keyword>
<dbReference type="Pfam" id="PF00924">
    <property type="entry name" value="MS_channel_2nd"/>
    <property type="match status" value="1"/>
</dbReference>
<comment type="subcellular location">
    <subcellularLocation>
        <location evidence="7">Cell inner membrane</location>
        <topology evidence="7">Multi-pass membrane protein</topology>
    </subcellularLocation>
    <subcellularLocation>
        <location evidence="1">Cell membrane</location>
        <topology evidence="1">Multi-pass membrane protein</topology>
    </subcellularLocation>
</comment>
<dbReference type="Proteomes" id="UP000198623">
    <property type="component" value="Unassembled WGS sequence"/>
</dbReference>
<dbReference type="STRING" id="1045558.SAMN05216175_10384"/>
<feature type="transmembrane region" description="Helical" evidence="7">
    <location>
        <begin position="214"/>
        <end position="236"/>
    </location>
</feature>
<evidence type="ECO:0000259" key="9">
    <source>
        <dbReference type="PROSITE" id="PS50914"/>
    </source>
</evidence>
<evidence type="ECO:0000256" key="1">
    <source>
        <dbReference type="ARBA" id="ARBA00004651"/>
    </source>
</evidence>
<name>A0A1I2NSQ2_9GAMM</name>
<feature type="compositionally biased region" description="Basic and acidic residues" evidence="8">
    <location>
        <begin position="478"/>
        <end position="487"/>
    </location>
</feature>
<dbReference type="InterPro" id="IPR045275">
    <property type="entry name" value="MscS_archaea/bacteria_type"/>
</dbReference>
<feature type="transmembrane region" description="Helical" evidence="7">
    <location>
        <begin position="143"/>
        <end position="167"/>
    </location>
</feature>
<feature type="domain" description="BON" evidence="9">
    <location>
        <begin position="61"/>
        <end position="127"/>
    </location>
</feature>
<dbReference type="PROSITE" id="PS50914">
    <property type="entry name" value="BON"/>
    <property type="match status" value="1"/>
</dbReference>
<accession>A0A1I2NSQ2</accession>
<keyword evidence="7" id="KW-0406">Ion transport</keyword>
<comment type="similarity">
    <text evidence="2 7">Belongs to the MscS (TC 1.A.23) family.</text>
</comment>
<dbReference type="SUPFAM" id="SSF82689">
    <property type="entry name" value="Mechanosensitive channel protein MscS (YggB), C-terminal domain"/>
    <property type="match status" value="1"/>
</dbReference>
<feature type="compositionally biased region" description="Basic and acidic residues" evidence="8">
    <location>
        <begin position="457"/>
        <end position="471"/>
    </location>
</feature>
<keyword evidence="7" id="KW-0407">Ion channel</keyword>
<feature type="region of interest" description="Disordered" evidence="8">
    <location>
        <begin position="457"/>
        <end position="487"/>
    </location>
</feature>
<dbReference type="AlphaFoldDB" id="A0A1I2NSQ2"/>
<evidence type="ECO:0000256" key="8">
    <source>
        <dbReference type="SAM" id="MobiDB-lite"/>
    </source>
</evidence>
<dbReference type="SUPFAM" id="SSF50182">
    <property type="entry name" value="Sm-like ribonucleoproteins"/>
    <property type="match status" value="1"/>
</dbReference>
<evidence type="ECO:0000256" key="2">
    <source>
        <dbReference type="ARBA" id="ARBA00008017"/>
    </source>
</evidence>
<dbReference type="InterPro" id="IPR011066">
    <property type="entry name" value="MscS_channel_C_sf"/>
</dbReference>
<dbReference type="Pfam" id="PF04972">
    <property type="entry name" value="BON"/>
    <property type="match status" value="1"/>
</dbReference>
<comment type="caution">
    <text evidence="7">Lacks conserved residue(s) required for the propagation of feature annotation.</text>
</comment>
<evidence type="ECO:0000256" key="3">
    <source>
        <dbReference type="ARBA" id="ARBA00022475"/>
    </source>
</evidence>
<dbReference type="InterPro" id="IPR023408">
    <property type="entry name" value="MscS_beta-dom_sf"/>
</dbReference>